<evidence type="ECO:0000313" key="3">
    <source>
        <dbReference type="EMBL" id="KAH0625615.1"/>
    </source>
</evidence>
<dbReference type="PANTHER" id="PTHR14611">
    <property type="entry name" value="TECTONIC FAMILY MEMBER"/>
    <property type="match status" value="1"/>
</dbReference>
<comment type="caution">
    <text evidence="3">The sequence shown here is derived from an EMBL/GenBank/DDBJ whole genome shotgun (WGS) entry which is preliminary data.</text>
</comment>
<dbReference type="PANTHER" id="PTHR14611:SF1">
    <property type="entry name" value="TECTONIC-1"/>
    <property type="match status" value="1"/>
</dbReference>
<feature type="domain" description="Tectonic-1-3" evidence="2">
    <location>
        <begin position="9"/>
        <end position="151"/>
    </location>
</feature>
<comment type="subunit">
    <text evidence="1">Part of the tectonic-like complex (also named B9 complex).</text>
</comment>
<keyword evidence="4" id="KW-1185">Reference proteome</keyword>
<gene>
    <name evidence="3" type="ORF">JD844_015202</name>
</gene>
<dbReference type="InterPro" id="IPR040354">
    <property type="entry name" value="TCTN1-3"/>
</dbReference>
<evidence type="ECO:0000256" key="1">
    <source>
        <dbReference type="ARBA" id="ARBA00011495"/>
    </source>
</evidence>
<dbReference type="Pfam" id="PF07773">
    <property type="entry name" value="TCTN_DUF1619"/>
    <property type="match status" value="1"/>
</dbReference>
<dbReference type="Proteomes" id="UP000826234">
    <property type="component" value="Unassembled WGS sequence"/>
</dbReference>
<dbReference type="EMBL" id="JAIPUX010001211">
    <property type="protein sequence ID" value="KAH0625615.1"/>
    <property type="molecule type" value="Genomic_DNA"/>
</dbReference>
<protein>
    <recommendedName>
        <fullName evidence="2">Tectonic-1-3 domain-containing protein</fullName>
    </recommendedName>
</protein>
<proteinExistence type="predicted"/>
<name>A0ABQ7T7A2_PHRPL</name>
<evidence type="ECO:0000259" key="2">
    <source>
        <dbReference type="Pfam" id="PF07773"/>
    </source>
</evidence>
<reference evidence="3 4" key="1">
    <citation type="journal article" date="2022" name="Gigascience">
        <title>A chromosome-level genome assembly and annotation of the desert horned lizard, Phrynosoma platyrhinos, provides insight into chromosomal rearrangements among reptiles.</title>
        <authorList>
            <person name="Koochekian N."/>
            <person name="Ascanio A."/>
            <person name="Farleigh K."/>
            <person name="Card D.C."/>
            <person name="Schield D.R."/>
            <person name="Castoe T.A."/>
            <person name="Jezkova T."/>
        </authorList>
    </citation>
    <scope>NUCLEOTIDE SEQUENCE [LARGE SCALE GENOMIC DNA]</scope>
    <source>
        <strain evidence="3">NK-2021</strain>
    </source>
</reference>
<organism evidence="3 4">
    <name type="scientific">Phrynosoma platyrhinos</name>
    <name type="common">Desert horned lizard</name>
    <dbReference type="NCBI Taxonomy" id="52577"/>
    <lineage>
        <taxon>Eukaryota</taxon>
        <taxon>Metazoa</taxon>
        <taxon>Chordata</taxon>
        <taxon>Craniata</taxon>
        <taxon>Vertebrata</taxon>
        <taxon>Euteleostomi</taxon>
        <taxon>Lepidosauria</taxon>
        <taxon>Squamata</taxon>
        <taxon>Bifurcata</taxon>
        <taxon>Unidentata</taxon>
        <taxon>Episquamata</taxon>
        <taxon>Toxicofera</taxon>
        <taxon>Iguania</taxon>
        <taxon>Phrynosomatidae</taxon>
        <taxon>Phrynosomatinae</taxon>
        <taxon>Phrynosoma</taxon>
    </lineage>
</organism>
<accession>A0ABQ7T7A2</accession>
<dbReference type="InterPro" id="IPR011677">
    <property type="entry name" value="TCTN1-3_dom"/>
</dbReference>
<evidence type="ECO:0000313" key="4">
    <source>
        <dbReference type="Proteomes" id="UP000826234"/>
    </source>
</evidence>
<sequence>MAFTSGVIQSVNEKGQLTIMKSTPAQDCLAVEGIRTPVLFGYNMMSGCQLRITKDADCDLLAPALLTLLKGQNFPDCVATFGDSLPQNGPDWIQIHNNITKPNTCEIPVSFEIEVQWTKYGSLVNPQAKIVSLTATVMTAALPQVGGDCLQEKEML</sequence>